<accession>A0ACB9IRU0</accession>
<name>A0ACB9IRU0_9ASTR</name>
<proteinExistence type="predicted"/>
<protein>
    <submittedName>
        <fullName evidence="1">Uncharacterized protein</fullName>
    </submittedName>
</protein>
<reference evidence="2" key="1">
    <citation type="journal article" date="2022" name="Mol. Ecol. Resour.">
        <title>The genomes of chicory, endive, great burdock and yacon provide insights into Asteraceae palaeo-polyploidization history and plant inulin production.</title>
        <authorList>
            <person name="Fan W."/>
            <person name="Wang S."/>
            <person name="Wang H."/>
            <person name="Wang A."/>
            <person name="Jiang F."/>
            <person name="Liu H."/>
            <person name="Zhao H."/>
            <person name="Xu D."/>
            <person name="Zhang Y."/>
        </authorList>
    </citation>
    <scope>NUCLEOTIDE SEQUENCE [LARGE SCALE GENOMIC DNA]</scope>
    <source>
        <strain evidence="2">cv. Yunnan</strain>
    </source>
</reference>
<evidence type="ECO:0000313" key="1">
    <source>
        <dbReference type="EMBL" id="KAI3810221.1"/>
    </source>
</evidence>
<comment type="caution">
    <text evidence="1">The sequence shown here is derived from an EMBL/GenBank/DDBJ whole genome shotgun (WGS) entry which is preliminary data.</text>
</comment>
<gene>
    <name evidence="1" type="ORF">L1987_19832</name>
</gene>
<dbReference type="EMBL" id="CM042024">
    <property type="protein sequence ID" value="KAI3810221.1"/>
    <property type="molecule type" value="Genomic_DNA"/>
</dbReference>
<dbReference type="Proteomes" id="UP001056120">
    <property type="component" value="Linkage Group LG07"/>
</dbReference>
<sequence length="68" mass="7312">MNLNLLYTKSGAGASCGKMMVSVGSLEWVRRHGVTENPFVETGEFNNQSVVCMLIEKADGFAGVFPGE</sequence>
<reference evidence="1 2" key="2">
    <citation type="journal article" date="2022" name="Mol. Ecol. Resour.">
        <title>The genomes of chicory, endive, great burdock and yacon provide insights into Asteraceae paleo-polyploidization history and plant inulin production.</title>
        <authorList>
            <person name="Fan W."/>
            <person name="Wang S."/>
            <person name="Wang H."/>
            <person name="Wang A."/>
            <person name="Jiang F."/>
            <person name="Liu H."/>
            <person name="Zhao H."/>
            <person name="Xu D."/>
            <person name="Zhang Y."/>
        </authorList>
    </citation>
    <scope>NUCLEOTIDE SEQUENCE [LARGE SCALE GENOMIC DNA]</scope>
    <source>
        <strain evidence="2">cv. Yunnan</strain>
        <tissue evidence="1">Leaves</tissue>
    </source>
</reference>
<organism evidence="1 2">
    <name type="scientific">Smallanthus sonchifolius</name>
    <dbReference type="NCBI Taxonomy" id="185202"/>
    <lineage>
        <taxon>Eukaryota</taxon>
        <taxon>Viridiplantae</taxon>
        <taxon>Streptophyta</taxon>
        <taxon>Embryophyta</taxon>
        <taxon>Tracheophyta</taxon>
        <taxon>Spermatophyta</taxon>
        <taxon>Magnoliopsida</taxon>
        <taxon>eudicotyledons</taxon>
        <taxon>Gunneridae</taxon>
        <taxon>Pentapetalae</taxon>
        <taxon>asterids</taxon>
        <taxon>campanulids</taxon>
        <taxon>Asterales</taxon>
        <taxon>Asteraceae</taxon>
        <taxon>Asteroideae</taxon>
        <taxon>Heliantheae alliance</taxon>
        <taxon>Millerieae</taxon>
        <taxon>Smallanthus</taxon>
    </lineage>
</organism>
<keyword evidence="2" id="KW-1185">Reference proteome</keyword>
<evidence type="ECO:0000313" key="2">
    <source>
        <dbReference type="Proteomes" id="UP001056120"/>
    </source>
</evidence>